<keyword evidence="2 8" id="KW-0479">Metal-binding</keyword>
<reference evidence="10 11" key="1">
    <citation type="submission" date="2018-12" db="EMBL/GenBank/DDBJ databases">
        <authorList>
            <person name="Li F."/>
        </authorList>
    </citation>
    <scope>NUCLEOTIDE SEQUENCE [LARGE SCALE GENOMIC DNA]</scope>
    <source>
        <strain evidence="10 11">8H24J-4-2</strain>
    </source>
</reference>
<dbReference type="GO" id="GO:0006046">
    <property type="term" value="P:N-acetylglucosamine catabolic process"/>
    <property type="evidence" value="ECO:0007669"/>
    <property type="project" value="TreeGrafter"/>
</dbReference>
<evidence type="ECO:0000259" key="9">
    <source>
        <dbReference type="Pfam" id="PF01979"/>
    </source>
</evidence>
<dbReference type="PIRSF" id="PIRSF038994">
    <property type="entry name" value="NagA"/>
    <property type="match status" value="1"/>
</dbReference>
<accession>A0A444QG08</accession>
<feature type="binding site" evidence="8">
    <location>
        <position position="132"/>
    </location>
    <ligand>
        <name>Zn(2+)</name>
        <dbReference type="ChEBI" id="CHEBI:29105"/>
    </ligand>
</feature>
<feature type="binding site" evidence="7">
    <location>
        <position position="252"/>
    </location>
    <ligand>
        <name>substrate</name>
    </ligand>
</feature>
<feature type="domain" description="Amidohydrolase-related" evidence="9">
    <location>
        <begin position="53"/>
        <end position="380"/>
    </location>
</feature>
<feature type="binding site" evidence="7">
    <location>
        <begin position="222"/>
        <end position="223"/>
    </location>
    <ligand>
        <name>substrate</name>
    </ligand>
</feature>
<comment type="caution">
    <text evidence="10">The sequence shown here is derived from an EMBL/GenBank/DDBJ whole genome shotgun (WGS) entry which is preliminary data.</text>
</comment>
<feature type="active site" description="Proton donor/acceptor" evidence="6">
    <location>
        <position position="275"/>
    </location>
</feature>
<dbReference type="InterPro" id="IPR003764">
    <property type="entry name" value="GlcNAc_6-P_deAcase"/>
</dbReference>
<evidence type="ECO:0000256" key="6">
    <source>
        <dbReference type="PIRSR" id="PIRSR038994-1"/>
    </source>
</evidence>
<evidence type="ECO:0000256" key="2">
    <source>
        <dbReference type="ARBA" id="ARBA00022723"/>
    </source>
</evidence>
<dbReference type="AlphaFoldDB" id="A0A444QG08"/>
<dbReference type="Proteomes" id="UP000288603">
    <property type="component" value="Unassembled WGS sequence"/>
</dbReference>
<keyword evidence="4 5" id="KW-0119">Carbohydrate metabolism</keyword>
<keyword evidence="11" id="KW-1185">Reference proteome</keyword>
<sequence>MNVGHRISRGRVLLPDGRIRERDVVIDGGRIAGIEQPARSGLDAVDTDADGLLVVPGFVDTHVHGALGRNFMEGSPDAADAIGAFLVRHGVTSVTAATASLPRPAFEESVGRFPSFLGRRAHGLDVLGVHLEGPFLSPRSRGAHRADAVRDPDLAEIGRLVAALGDALLIVTLAPEAPHALEAVRTLRSAGVSVSIGHSDADGATARAAIAAGASRATHLFNAMPERRGDSLVSALLADPGVRVEIIADGHHVPPEVVAALYREVGPDRIVVVSDGSDGTGLPDGPHRRWEGTDVVISEGASRTHEGMLAGSVTPLDDALRFLVSRARVPLPDALRSLSTTPAASIGASQKGRIRVDADADLVLLDPDLRVVATIAGGRTIHRAPGFVGAPGDGAST</sequence>
<feature type="binding site" evidence="8">
    <location>
        <position position="198"/>
    </location>
    <ligand>
        <name>Zn(2+)</name>
        <dbReference type="ChEBI" id="CHEBI:29105"/>
    </ligand>
</feature>
<dbReference type="InterPro" id="IPR032466">
    <property type="entry name" value="Metal_Hydrolase"/>
</dbReference>
<feature type="binding site" evidence="7">
    <location>
        <position position="143"/>
    </location>
    <ligand>
        <name>substrate</name>
    </ligand>
</feature>
<dbReference type="InterPro" id="IPR006680">
    <property type="entry name" value="Amidohydro-rel"/>
</dbReference>
<dbReference type="RefSeq" id="WP_128497737.1">
    <property type="nucleotide sequence ID" value="NZ_RZNC01000001.1"/>
</dbReference>
<evidence type="ECO:0000256" key="3">
    <source>
        <dbReference type="ARBA" id="ARBA00022801"/>
    </source>
</evidence>
<dbReference type="GO" id="GO:0008448">
    <property type="term" value="F:N-acetylglucosamine-6-phosphate deacetylase activity"/>
    <property type="evidence" value="ECO:0007669"/>
    <property type="project" value="InterPro"/>
</dbReference>
<evidence type="ECO:0000313" key="11">
    <source>
        <dbReference type="Proteomes" id="UP000288603"/>
    </source>
</evidence>
<evidence type="ECO:0000256" key="7">
    <source>
        <dbReference type="PIRSR" id="PIRSR038994-2"/>
    </source>
</evidence>
<comment type="similarity">
    <text evidence="1 5">Belongs to the metallo-dependent hydrolases superfamily. NagA family.</text>
</comment>
<name>A0A444QG08_9MICO</name>
<dbReference type="InterPro" id="IPR011059">
    <property type="entry name" value="Metal-dep_hydrolase_composite"/>
</dbReference>
<dbReference type="Gene3D" id="2.30.40.10">
    <property type="entry name" value="Urease, subunit C, domain 1"/>
    <property type="match status" value="1"/>
</dbReference>
<protein>
    <submittedName>
        <fullName evidence="10">N-acetylglucosamine-6-phosphate deacetylase</fullName>
    </submittedName>
</protein>
<evidence type="ECO:0000256" key="1">
    <source>
        <dbReference type="ARBA" id="ARBA00010716"/>
    </source>
</evidence>
<organism evidence="10 11">
    <name type="scientific">Labedella populi</name>
    <dbReference type="NCBI Taxonomy" id="2498850"/>
    <lineage>
        <taxon>Bacteria</taxon>
        <taxon>Bacillati</taxon>
        <taxon>Actinomycetota</taxon>
        <taxon>Actinomycetes</taxon>
        <taxon>Micrococcales</taxon>
        <taxon>Microbacteriaceae</taxon>
        <taxon>Labedella</taxon>
    </lineage>
</organism>
<dbReference type="EMBL" id="RZNC01000001">
    <property type="protein sequence ID" value="RWZ68469.1"/>
    <property type="molecule type" value="Genomic_DNA"/>
</dbReference>
<feature type="binding site" evidence="7">
    <location>
        <begin position="309"/>
        <end position="311"/>
    </location>
    <ligand>
        <name>substrate</name>
    </ligand>
</feature>
<dbReference type="PANTHER" id="PTHR11113">
    <property type="entry name" value="N-ACETYLGLUCOSAMINE-6-PHOSPHATE DEACETYLASE"/>
    <property type="match status" value="1"/>
</dbReference>
<dbReference type="GO" id="GO:0046872">
    <property type="term" value="F:metal ion binding"/>
    <property type="evidence" value="ECO:0007669"/>
    <property type="project" value="UniProtKB-KW"/>
</dbReference>
<gene>
    <name evidence="10" type="ORF">ELQ92_04460</name>
</gene>
<dbReference type="Gene3D" id="3.20.20.140">
    <property type="entry name" value="Metal-dependent hydrolases"/>
    <property type="match status" value="1"/>
</dbReference>
<keyword evidence="3 5" id="KW-0378">Hydrolase</keyword>
<feature type="binding site" evidence="8">
    <location>
        <position position="219"/>
    </location>
    <ligand>
        <name>Zn(2+)</name>
        <dbReference type="ChEBI" id="CHEBI:29105"/>
    </ligand>
</feature>
<dbReference type="OrthoDB" id="9776488at2"/>
<evidence type="ECO:0000256" key="5">
    <source>
        <dbReference type="PIRNR" id="PIRNR038994"/>
    </source>
</evidence>
<feature type="binding site" evidence="7">
    <location>
        <position position="228"/>
    </location>
    <ligand>
        <name>substrate</name>
    </ligand>
</feature>
<evidence type="ECO:0000256" key="4">
    <source>
        <dbReference type="ARBA" id="ARBA00023277"/>
    </source>
</evidence>
<dbReference type="PANTHER" id="PTHR11113:SF14">
    <property type="entry name" value="N-ACETYLGLUCOSAMINE-6-PHOSPHATE DEACETYLASE"/>
    <property type="match status" value="1"/>
</dbReference>
<dbReference type="SUPFAM" id="SSF51338">
    <property type="entry name" value="Composite domain of metallo-dependent hydrolases"/>
    <property type="match status" value="1"/>
</dbReference>
<dbReference type="Pfam" id="PF01979">
    <property type="entry name" value="Amidohydro_1"/>
    <property type="match status" value="1"/>
</dbReference>
<evidence type="ECO:0000313" key="10">
    <source>
        <dbReference type="EMBL" id="RWZ68469.1"/>
    </source>
</evidence>
<evidence type="ECO:0000256" key="8">
    <source>
        <dbReference type="PIRSR" id="PIRSR038994-3"/>
    </source>
</evidence>
<comment type="cofactor">
    <cofactor evidence="8">
        <name>a divalent metal cation</name>
        <dbReference type="ChEBI" id="CHEBI:60240"/>
    </cofactor>
    <text evidence="8">Binds 1 divalent metal cation per subunit.</text>
</comment>
<dbReference type="SUPFAM" id="SSF51556">
    <property type="entry name" value="Metallo-dependent hydrolases"/>
    <property type="match status" value="1"/>
</dbReference>
<proteinExistence type="inferred from homology"/>